<evidence type="ECO:0000259" key="1">
    <source>
        <dbReference type="Pfam" id="PF13439"/>
    </source>
</evidence>
<evidence type="ECO:0000313" key="2">
    <source>
        <dbReference type="EMBL" id="KGF72371.1"/>
    </source>
</evidence>
<proteinExistence type="predicted"/>
<keyword evidence="3" id="KW-1185">Reference proteome</keyword>
<dbReference type="Gene3D" id="3.40.50.2000">
    <property type="entry name" value="Glycogen Phosphorylase B"/>
    <property type="match status" value="2"/>
</dbReference>
<dbReference type="Pfam" id="PF13439">
    <property type="entry name" value="Glyco_transf_4"/>
    <property type="match status" value="1"/>
</dbReference>
<dbReference type="SUPFAM" id="SSF53756">
    <property type="entry name" value="UDP-Glycosyltransferase/glycogen phosphorylase"/>
    <property type="match status" value="1"/>
</dbReference>
<sequence>MLPPRAPKHLVFVITGLFTGGAEMMLYKLLSRLNRGKFRASVISLTPGGSLRDQIQHLGIPVYCVGMKSQQINLRAILAFIPLMRKLSPDLIQGWMTHGNLIAQISRYVLSSSVPILWSIRHSALKPSETKLTTRLIIGLLAHFSHLPEGIIYNSRSGAEDHHRIHYAPLKTVIISNGIDTDLFHPSLTNRLKIRQELGLEDHTIIIGLIGRFHVMKGHEYFLQAAALLLPIFPETQFLLVGSEVTPKNPVLSNLVRSLGLESHVHLGGERQDIPRLTAALDIACSTSSFGEGFANVIGEAMACGVPCVVTNVGDAAWIVGETGFVIPPADPVALCEAWKALICMDRSARQALGLQARQRVEAHFALDKIVRQYEAVYEEIFSKWKH</sequence>
<dbReference type="Pfam" id="PF13692">
    <property type="entry name" value="Glyco_trans_1_4"/>
    <property type="match status" value="1"/>
</dbReference>
<dbReference type="PANTHER" id="PTHR12526">
    <property type="entry name" value="GLYCOSYLTRANSFERASE"/>
    <property type="match status" value="1"/>
</dbReference>
<accession>A0A098TJK8</accession>
<dbReference type="AlphaFoldDB" id="A0A098TJK8"/>
<reference evidence="2 3" key="1">
    <citation type="journal article" date="2014" name="Mol. Ecol.">
        <title>Evolution of Synechococcus.</title>
        <authorList>
            <person name="Dvorak P."/>
            <person name="Casamatta D."/>
            <person name="Hasler P."/>
            <person name="Poulickova A."/>
            <person name="Ondrej V."/>
            <person name="Sanges R."/>
        </authorList>
    </citation>
    <scope>NUCLEOTIDE SEQUENCE [LARGE SCALE GENOMIC DNA]</scope>
    <source>
        <strain evidence="2 3">CAUP A 1101</strain>
    </source>
</reference>
<dbReference type="InterPro" id="IPR028098">
    <property type="entry name" value="Glyco_trans_4-like_N"/>
</dbReference>
<dbReference type="STRING" id="1497020.DO97_09155"/>
<organism evidence="2 3">
    <name type="scientific">Neosynechococcus sphagnicola sy1</name>
    <dbReference type="NCBI Taxonomy" id="1497020"/>
    <lineage>
        <taxon>Bacteria</taxon>
        <taxon>Bacillati</taxon>
        <taxon>Cyanobacteriota</taxon>
        <taxon>Cyanophyceae</taxon>
        <taxon>Neosynechococcales</taxon>
        <taxon>Neosynechococcaceae</taxon>
        <taxon>Neosynechococcus</taxon>
    </lineage>
</organism>
<evidence type="ECO:0000313" key="3">
    <source>
        <dbReference type="Proteomes" id="UP000030170"/>
    </source>
</evidence>
<feature type="domain" description="Glycosyltransferase subfamily 4-like N-terminal" evidence="1">
    <location>
        <begin position="20"/>
        <end position="182"/>
    </location>
</feature>
<protein>
    <recommendedName>
        <fullName evidence="1">Glycosyltransferase subfamily 4-like N-terminal domain-containing protein</fullName>
    </recommendedName>
</protein>
<comment type="caution">
    <text evidence="2">The sequence shown here is derived from an EMBL/GenBank/DDBJ whole genome shotgun (WGS) entry which is preliminary data.</text>
</comment>
<gene>
    <name evidence="2" type="ORF">DO97_09155</name>
</gene>
<dbReference type="EMBL" id="JJML01000028">
    <property type="protein sequence ID" value="KGF72371.1"/>
    <property type="molecule type" value="Genomic_DNA"/>
</dbReference>
<dbReference type="Proteomes" id="UP000030170">
    <property type="component" value="Unassembled WGS sequence"/>
</dbReference>
<name>A0A098TJK8_9CYAN</name>